<dbReference type="FunFam" id="3.40.720.10:FF:000008">
    <property type="entry name" value="Alkaline phosphatase"/>
    <property type="match status" value="1"/>
</dbReference>
<feature type="binding site" evidence="14">
    <location>
        <position position="369"/>
    </location>
    <ligand>
        <name>Zn(2+)</name>
        <dbReference type="ChEBI" id="CHEBI:29105"/>
        <label>2</label>
    </ligand>
</feature>
<keyword evidence="10" id="KW-0472">Membrane</keyword>
<dbReference type="PRINTS" id="PR00113">
    <property type="entry name" value="ALKPHPHTASE"/>
</dbReference>
<protein>
    <recommendedName>
        <fullName evidence="3">alkaline phosphatase</fullName>
        <ecNumber evidence="3">3.1.3.1</ecNumber>
    </recommendedName>
</protein>
<feature type="chain" id="PRO_5010691679" description="alkaline phosphatase" evidence="16">
    <location>
        <begin position="19"/>
        <end position="562"/>
    </location>
</feature>
<keyword evidence="6 14" id="KW-0479">Metal-binding</keyword>
<dbReference type="SUPFAM" id="SSF53649">
    <property type="entry name" value="Alkaline phosphatase-like"/>
    <property type="match status" value="1"/>
</dbReference>
<evidence type="ECO:0000256" key="10">
    <source>
        <dbReference type="ARBA" id="ARBA00023136"/>
    </source>
</evidence>
<evidence type="ECO:0000256" key="12">
    <source>
        <dbReference type="ARBA" id="ARBA00023288"/>
    </source>
</evidence>
<feature type="active site" description="Phosphoserine intermediate" evidence="13">
    <location>
        <position position="142"/>
    </location>
</feature>
<dbReference type="PANTHER" id="PTHR11596:SF91">
    <property type="entry name" value="ALKALINE PHOSPHATASE-RELATED"/>
    <property type="match status" value="1"/>
</dbReference>
<evidence type="ECO:0000256" key="8">
    <source>
        <dbReference type="ARBA" id="ARBA00022833"/>
    </source>
</evidence>
<evidence type="ECO:0000256" key="16">
    <source>
        <dbReference type="SAM" id="SignalP"/>
    </source>
</evidence>
<evidence type="ECO:0000256" key="4">
    <source>
        <dbReference type="ARBA" id="ARBA00022475"/>
    </source>
</evidence>
<keyword evidence="5" id="KW-0336">GPI-anchor</keyword>
<evidence type="ECO:0000256" key="5">
    <source>
        <dbReference type="ARBA" id="ARBA00022622"/>
    </source>
</evidence>
<dbReference type="Gene3D" id="3.40.720.10">
    <property type="entry name" value="Alkaline Phosphatase, subunit A"/>
    <property type="match status" value="1"/>
</dbReference>
<comment type="cofactor">
    <cofactor evidence="14">
        <name>Zn(2+)</name>
        <dbReference type="ChEBI" id="CHEBI:29105"/>
    </cofactor>
    <text evidence="14">Binds 2 Zn(2+) ions.</text>
</comment>
<dbReference type="FunCoup" id="A0A1W4X4E9">
    <property type="interactions" value="118"/>
</dbReference>
<evidence type="ECO:0000256" key="15">
    <source>
        <dbReference type="RuleBase" id="RU003946"/>
    </source>
</evidence>
<evidence type="ECO:0000256" key="9">
    <source>
        <dbReference type="ARBA" id="ARBA00022842"/>
    </source>
</evidence>
<dbReference type="InterPro" id="IPR017850">
    <property type="entry name" value="Alkaline_phosphatase_core_sf"/>
</dbReference>
<dbReference type="RefSeq" id="XP_018327253.1">
    <property type="nucleotide sequence ID" value="XM_018471751.2"/>
</dbReference>
<dbReference type="InterPro" id="IPR001952">
    <property type="entry name" value="Alkaline_phosphatase"/>
</dbReference>
<proteinExistence type="inferred from homology"/>
<evidence type="ECO:0000256" key="2">
    <source>
        <dbReference type="ARBA" id="ARBA00005984"/>
    </source>
</evidence>
<keyword evidence="11" id="KW-0325">Glycoprotein</keyword>
<evidence type="ECO:0000256" key="14">
    <source>
        <dbReference type="PIRSR" id="PIRSR601952-2"/>
    </source>
</evidence>
<dbReference type="GeneID" id="108738355"/>
<feature type="binding site" evidence="14">
    <location>
        <position position="205"/>
    </location>
    <ligand>
        <name>Mg(2+)</name>
        <dbReference type="ChEBI" id="CHEBI:18420"/>
    </ligand>
</feature>
<keyword evidence="17" id="KW-1185">Reference proteome</keyword>
<feature type="binding site" evidence="14">
    <location>
        <position position="364"/>
    </location>
    <ligand>
        <name>Mg(2+)</name>
        <dbReference type="ChEBI" id="CHEBI:18420"/>
    </ligand>
</feature>
<feature type="binding site" evidence="14">
    <location>
        <position position="411"/>
    </location>
    <ligand>
        <name>Zn(2+)</name>
        <dbReference type="ChEBI" id="CHEBI:29105"/>
        <label>2</label>
    </ligand>
</feature>
<feature type="binding site" evidence="14">
    <location>
        <position position="373"/>
    </location>
    <ligand>
        <name>Zn(2+)</name>
        <dbReference type="ChEBI" id="CHEBI:29105"/>
        <label>2</label>
    </ligand>
</feature>
<evidence type="ECO:0000256" key="1">
    <source>
        <dbReference type="ARBA" id="ARBA00004609"/>
    </source>
</evidence>
<keyword evidence="12" id="KW-0449">Lipoprotein</keyword>
<dbReference type="KEGG" id="apln:108738355"/>
<dbReference type="Pfam" id="PF00245">
    <property type="entry name" value="Alk_phosphatase"/>
    <property type="match status" value="1"/>
</dbReference>
<evidence type="ECO:0000256" key="6">
    <source>
        <dbReference type="ARBA" id="ARBA00022723"/>
    </source>
</evidence>
<dbReference type="EC" id="3.1.3.1" evidence="3"/>
<feature type="binding site" evidence="14">
    <location>
        <position position="207"/>
    </location>
    <ligand>
        <name>Mg(2+)</name>
        <dbReference type="ChEBI" id="CHEBI:18420"/>
    </ligand>
</feature>
<comment type="cofactor">
    <cofactor evidence="14">
        <name>Mg(2+)</name>
        <dbReference type="ChEBI" id="CHEBI:18420"/>
    </cofactor>
    <text evidence="14">Binds 1 Mg(2+) ion.</text>
</comment>
<dbReference type="InParanoid" id="A0A1W4X4E9"/>
<dbReference type="CDD" id="cd16012">
    <property type="entry name" value="ALP"/>
    <property type="match status" value="1"/>
</dbReference>
<dbReference type="AlphaFoldDB" id="A0A1W4X4E9"/>
<keyword evidence="8 14" id="KW-0862">Zinc</keyword>
<keyword evidence="16" id="KW-0732">Signal</keyword>
<accession>A0A1W4X4E9</accession>
<dbReference type="SMART" id="SM00098">
    <property type="entry name" value="alkPPc"/>
    <property type="match status" value="1"/>
</dbReference>
<dbReference type="PANTHER" id="PTHR11596">
    <property type="entry name" value="ALKALINE PHOSPHATASE"/>
    <property type="match status" value="1"/>
</dbReference>
<sequence length="562" mass="61904">MDLAALMFILFTCEYTLCHTINHEKGNFRNSATEKSVHNPHHVGTRDFEVSNSELEPEYWIRNAQLSILNKVDKLNNLNTGRAKNIIMFLGDGMSIPTVTAARIYKGQKHGLTGEEQQLSFEKFPYVGLSKTYSVDYQTTDSAATATAYLTGVKTNYGTIGVTASVNRKNCTAMLNKKFHTTSIAEWAQNAGKRTGFVTTTRVTHASPSPLFAHSADRDWESDTDVSSDGQDPTICRDLAYQLIHNKAGQKLNVIMGGGRGKFFPSTTYDEYGNIGERSDGENLIEKWKNYKKHSPNSKYAYVHDRAGLLHLSNEDYVLGLFAQSHVSYELDRDPEVVPSIAEMTQKAIKLLSKGKNGFFLFVEGGRIDHAHHDVLAKKSLEETVAFAQAIEVAVDMTNDDDTLIVVTSDHSHTLSISGYTYRGNDILGEADIADDGLPYLSLGYANGKNTGRDSTGVRHNVSEDEDLGTKDYEYPGMVLLDSETHGGDDVGIFARGPWAHLLTGVNEQNVIPHVMAYASCIGNGRTVCSLNKSSLSSSSVTNQFFILAILLPLVLPVYNTI</sequence>
<keyword evidence="7" id="KW-0378">Hydrolase</keyword>
<evidence type="ECO:0000256" key="3">
    <source>
        <dbReference type="ARBA" id="ARBA00012647"/>
    </source>
</evidence>
<dbReference type="GO" id="GO:0098552">
    <property type="term" value="C:side of membrane"/>
    <property type="evidence" value="ECO:0007669"/>
    <property type="project" value="UniProtKB-KW"/>
</dbReference>
<dbReference type="STRING" id="224129.A0A1W4X4E9"/>
<feature type="binding site" evidence="14">
    <location>
        <position position="410"/>
    </location>
    <ligand>
        <name>Zn(2+)</name>
        <dbReference type="ChEBI" id="CHEBI:29105"/>
        <label>2</label>
    </ligand>
</feature>
<feature type="signal peptide" evidence="16">
    <location>
        <begin position="1"/>
        <end position="18"/>
    </location>
</feature>
<evidence type="ECO:0000256" key="13">
    <source>
        <dbReference type="PIRSR" id="PIRSR601952-1"/>
    </source>
</evidence>
<keyword evidence="4" id="KW-1003">Cell membrane</keyword>
<name>A0A1W4X4E9_AGRPL</name>
<dbReference type="OrthoDB" id="5818554at2759"/>
<gene>
    <name evidence="18" type="primary">LOC108738355</name>
</gene>
<evidence type="ECO:0000313" key="17">
    <source>
        <dbReference type="Proteomes" id="UP000192223"/>
    </source>
</evidence>
<evidence type="ECO:0000256" key="7">
    <source>
        <dbReference type="ARBA" id="ARBA00022801"/>
    </source>
</evidence>
<dbReference type="GO" id="GO:0004035">
    <property type="term" value="F:alkaline phosphatase activity"/>
    <property type="evidence" value="ECO:0007669"/>
    <property type="project" value="UniProtKB-EC"/>
</dbReference>
<evidence type="ECO:0000256" key="11">
    <source>
        <dbReference type="ARBA" id="ARBA00023180"/>
    </source>
</evidence>
<comment type="subcellular location">
    <subcellularLocation>
        <location evidence="1">Cell membrane</location>
        <topology evidence="1">Lipid-anchor</topology>
        <topology evidence="1">GPI-anchor</topology>
    </subcellularLocation>
</comment>
<dbReference type="GO" id="GO:0005886">
    <property type="term" value="C:plasma membrane"/>
    <property type="evidence" value="ECO:0007669"/>
    <property type="project" value="UniProtKB-SubCell"/>
</dbReference>
<dbReference type="Proteomes" id="UP000192223">
    <property type="component" value="Unplaced"/>
</dbReference>
<dbReference type="GO" id="GO:0046872">
    <property type="term" value="F:metal ion binding"/>
    <property type="evidence" value="ECO:0007669"/>
    <property type="project" value="UniProtKB-KW"/>
</dbReference>
<keyword evidence="9 14" id="KW-0460">Magnesium</keyword>
<feature type="binding site" evidence="14">
    <location>
        <position position="486"/>
    </location>
    <ligand>
        <name>Zn(2+)</name>
        <dbReference type="ChEBI" id="CHEBI:29105"/>
        <label>2</label>
    </ligand>
</feature>
<evidence type="ECO:0000313" key="18">
    <source>
        <dbReference type="RefSeq" id="XP_018327253.1"/>
    </source>
</evidence>
<feature type="binding site" evidence="14">
    <location>
        <position position="92"/>
    </location>
    <ligand>
        <name>Zn(2+)</name>
        <dbReference type="ChEBI" id="CHEBI:29105"/>
        <label>2</label>
    </ligand>
</feature>
<feature type="binding site" evidence="14">
    <location>
        <position position="92"/>
    </location>
    <ligand>
        <name>Mg(2+)</name>
        <dbReference type="ChEBI" id="CHEBI:18420"/>
    </ligand>
</feature>
<organism evidence="17 18">
    <name type="scientific">Agrilus planipennis</name>
    <name type="common">Emerald ash borer</name>
    <name type="synonym">Agrilus marcopoli</name>
    <dbReference type="NCBI Taxonomy" id="224129"/>
    <lineage>
        <taxon>Eukaryota</taxon>
        <taxon>Metazoa</taxon>
        <taxon>Ecdysozoa</taxon>
        <taxon>Arthropoda</taxon>
        <taxon>Hexapoda</taxon>
        <taxon>Insecta</taxon>
        <taxon>Pterygota</taxon>
        <taxon>Neoptera</taxon>
        <taxon>Endopterygota</taxon>
        <taxon>Coleoptera</taxon>
        <taxon>Polyphaga</taxon>
        <taxon>Elateriformia</taxon>
        <taxon>Buprestoidea</taxon>
        <taxon>Buprestidae</taxon>
        <taxon>Agrilinae</taxon>
        <taxon>Agrilus</taxon>
    </lineage>
</organism>
<comment type="similarity">
    <text evidence="2 15">Belongs to the alkaline phosphatase family.</text>
</comment>
<reference evidence="18" key="1">
    <citation type="submission" date="2025-08" db="UniProtKB">
        <authorList>
            <consortium name="RefSeq"/>
        </authorList>
    </citation>
    <scope>IDENTIFICATION</scope>
    <source>
        <tissue evidence="18">Entire body</tissue>
    </source>
</reference>